<dbReference type="AlphaFoldDB" id="A0A411YAB7"/>
<evidence type="ECO:0000256" key="1">
    <source>
        <dbReference type="ARBA" id="ARBA00022898"/>
    </source>
</evidence>
<reference evidence="7 8" key="1">
    <citation type="submission" date="2019-01" db="EMBL/GenBank/DDBJ databases">
        <title>Egibacter rhizosphaerae EGI 80759T.</title>
        <authorList>
            <person name="Chen D.-D."/>
            <person name="Tian Y."/>
            <person name="Jiao J.-Y."/>
            <person name="Zhang X.-T."/>
            <person name="Zhang Y.-G."/>
            <person name="Zhang Y."/>
            <person name="Xiao M."/>
            <person name="Shu W.-S."/>
            <person name="Li W.-J."/>
        </authorList>
    </citation>
    <scope>NUCLEOTIDE SEQUENCE [LARGE SCALE GENOMIC DNA]</scope>
    <source>
        <strain evidence="7 8">EGI 80759</strain>
    </source>
</reference>
<dbReference type="PANTHER" id="PTHR10146">
    <property type="entry name" value="PROLINE SYNTHETASE CO-TRANSCRIBED BACTERIAL HOMOLOG PROTEIN"/>
    <property type="match status" value="1"/>
</dbReference>
<organism evidence="7 8">
    <name type="scientific">Egibacter rhizosphaerae</name>
    <dbReference type="NCBI Taxonomy" id="1670831"/>
    <lineage>
        <taxon>Bacteria</taxon>
        <taxon>Bacillati</taxon>
        <taxon>Actinomycetota</taxon>
        <taxon>Nitriliruptoria</taxon>
        <taxon>Egibacterales</taxon>
        <taxon>Egibacteraceae</taxon>
        <taxon>Egibacter</taxon>
    </lineage>
</organism>
<evidence type="ECO:0000313" key="8">
    <source>
        <dbReference type="Proteomes" id="UP000291469"/>
    </source>
</evidence>
<dbReference type="HAMAP" id="MF_02087">
    <property type="entry name" value="PLP_homeostasis"/>
    <property type="match status" value="1"/>
</dbReference>
<dbReference type="InterPro" id="IPR029066">
    <property type="entry name" value="PLP-binding_barrel"/>
</dbReference>
<dbReference type="PANTHER" id="PTHR10146:SF14">
    <property type="entry name" value="PYRIDOXAL PHOSPHATE HOMEOSTASIS PROTEIN"/>
    <property type="match status" value="1"/>
</dbReference>
<feature type="compositionally biased region" description="Low complexity" evidence="5">
    <location>
        <begin position="1"/>
        <end position="14"/>
    </location>
</feature>
<feature type="modified residue" description="N6-(pyridoxal phosphate)lysine" evidence="2 3">
    <location>
        <position position="63"/>
    </location>
</feature>
<dbReference type="Gene3D" id="3.20.20.10">
    <property type="entry name" value="Alanine racemase"/>
    <property type="match status" value="1"/>
</dbReference>
<dbReference type="RefSeq" id="WP_131153126.1">
    <property type="nucleotide sequence ID" value="NZ_CP036402.1"/>
</dbReference>
<protein>
    <recommendedName>
        <fullName evidence="2">Pyridoxal phosphate homeostasis protein</fullName>
        <shortName evidence="2">PLP homeostasis protein</shortName>
    </recommendedName>
</protein>
<gene>
    <name evidence="7" type="ORF">ER308_00100</name>
</gene>
<comment type="function">
    <text evidence="2">Pyridoxal 5'-phosphate (PLP)-binding protein, which is involved in PLP homeostasis.</text>
</comment>
<sequence>MSASAESPASGGAPRDPAAEDLDGTDGPDGRASRLEAVRSRVVEAARRVGRSPSAITLVAVSKAFGADAVREVRAAGHVDFGESRAQELAAKADELGPGIRWHFVGRLQTNKVKEVVGRASLIHSVDRERLARGISERARALDRVQPVLVQVNVGDDPAKAGVAPHELRETVARVREMTGLACQGLMTIPPLEADPRPLFARLRELRDEVKGSFPEVQHLSMGMTGDYETAVEEGATIVRVGEAIFGPRPGAA</sequence>
<evidence type="ECO:0000256" key="2">
    <source>
        <dbReference type="HAMAP-Rule" id="MF_02087"/>
    </source>
</evidence>
<dbReference type="PIRSF" id="PIRSF004848">
    <property type="entry name" value="YBL036c_PLPDEIII"/>
    <property type="match status" value="1"/>
</dbReference>
<keyword evidence="1 2" id="KW-0663">Pyridoxal phosphate</keyword>
<comment type="cofactor">
    <cofactor evidence="3">
        <name>pyridoxal 5'-phosphate</name>
        <dbReference type="ChEBI" id="CHEBI:597326"/>
    </cofactor>
</comment>
<dbReference type="Proteomes" id="UP000291469">
    <property type="component" value="Chromosome"/>
</dbReference>
<feature type="region of interest" description="Disordered" evidence="5">
    <location>
        <begin position="1"/>
        <end position="36"/>
    </location>
</feature>
<evidence type="ECO:0000259" key="6">
    <source>
        <dbReference type="Pfam" id="PF01168"/>
    </source>
</evidence>
<dbReference type="InterPro" id="IPR011078">
    <property type="entry name" value="PyrdxlP_homeostasis"/>
</dbReference>
<dbReference type="SUPFAM" id="SSF51419">
    <property type="entry name" value="PLP-binding barrel"/>
    <property type="match status" value="1"/>
</dbReference>
<accession>A0A411YAB7</accession>
<dbReference type="PROSITE" id="PS01211">
    <property type="entry name" value="UPF0001"/>
    <property type="match status" value="1"/>
</dbReference>
<feature type="domain" description="Alanine racemase N-terminal" evidence="6">
    <location>
        <begin position="35"/>
        <end position="250"/>
    </location>
</feature>
<dbReference type="InterPro" id="IPR001608">
    <property type="entry name" value="Ala_racemase_N"/>
</dbReference>
<dbReference type="EMBL" id="CP036402">
    <property type="protein sequence ID" value="QBI18128.1"/>
    <property type="molecule type" value="Genomic_DNA"/>
</dbReference>
<dbReference type="NCBIfam" id="TIGR00044">
    <property type="entry name" value="YggS family pyridoxal phosphate-dependent enzyme"/>
    <property type="match status" value="1"/>
</dbReference>
<dbReference type="KEGG" id="erz:ER308_00100"/>
<dbReference type="GO" id="GO:0030170">
    <property type="term" value="F:pyridoxal phosphate binding"/>
    <property type="evidence" value="ECO:0007669"/>
    <property type="project" value="UniProtKB-UniRule"/>
</dbReference>
<evidence type="ECO:0000256" key="4">
    <source>
        <dbReference type="RuleBase" id="RU004514"/>
    </source>
</evidence>
<evidence type="ECO:0000313" key="7">
    <source>
        <dbReference type="EMBL" id="QBI18128.1"/>
    </source>
</evidence>
<dbReference type="CDD" id="cd00635">
    <property type="entry name" value="PLPDE_III_YBL036c_like"/>
    <property type="match status" value="1"/>
</dbReference>
<keyword evidence="8" id="KW-1185">Reference proteome</keyword>
<evidence type="ECO:0000256" key="3">
    <source>
        <dbReference type="PIRSR" id="PIRSR004848-1"/>
    </source>
</evidence>
<comment type="similarity">
    <text evidence="2 4">Belongs to the pyridoxal phosphate-binding protein YggS/PROSC family.</text>
</comment>
<dbReference type="OrthoDB" id="9804072at2"/>
<evidence type="ECO:0000256" key="5">
    <source>
        <dbReference type="SAM" id="MobiDB-lite"/>
    </source>
</evidence>
<dbReference type="Pfam" id="PF01168">
    <property type="entry name" value="Ala_racemase_N"/>
    <property type="match status" value="1"/>
</dbReference>
<proteinExistence type="inferred from homology"/>
<name>A0A411YAB7_9ACTN</name>
<dbReference type="FunFam" id="3.20.20.10:FF:000018">
    <property type="entry name" value="Pyridoxal phosphate homeostasis protein"/>
    <property type="match status" value="1"/>
</dbReference>